<comment type="subcellular location">
    <subcellularLocation>
        <location evidence="1">Membrane</location>
        <topology evidence="1">Multi-pass membrane protein</topology>
    </subcellularLocation>
</comment>
<evidence type="ECO:0000256" key="2">
    <source>
        <dbReference type="ARBA" id="ARBA00022448"/>
    </source>
</evidence>
<dbReference type="GO" id="GO:0016020">
    <property type="term" value="C:membrane"/>
    <property type="evidence" value="ECO:0007669"/>
    <property type="project" value="UniProtKB-SubCell"/>
</dbReference>
<proteinExistence type="predicted"/>
<feature type="transmembrane region" description="Helical" evidence="6">
    <location>
        <begin position="384"/>
        <end position="408"/>
    </location>
</feature>
<accession>A0A6A4HUT5</accession>
<feature type="transmembrane region" description="Helical" evidence="6">
    <location>
        <begin position="227"/>
        <end position="251"/>
    </location>
</feature>
<keyword evidence="4 6" id="KW-1133">Transmembrane helix</keyword>
<dbReference type="Pfam" id="PF13520">
    <property type="entry name" value="AA_permease_2"/>
    <property type="match status" value="1"/>
</dbReference>
<evidence type="ECO:0000256" key="4">
    <source>
        <dbReference type="ARBA" id="ARBA00022989"/>
    </source>
</evidence>
<name>A0A6A4HUT5_9AGAR</name>
<feature type="transmembrane region" description="Helical" evidence="6">
    <location>
        <begin position="271"/>
        <end position="291"/>
    </location>
</feature>
<dbReference type="OrthoDB" id="3900342at2759"/>
<keyword evidence="8" id="KW-1185">Reference proteome</keyword>
<organism evidence="7 8">
    <name type="scientific">Gymnopus androsaceus JB14</name>
    <dbReference type="NCBI Taxonomy" id="1447944"/>
    <lineage>
        <taxon>Eukaryota</taxon>
        <taxon>Fungi</taxon>
        <taxon>Dikarya</taxon>
        <taxon>Basidiomycota</taxon>
        <taxon>Agaricomycotina</taxon>
        <taxon>Agaricomycetes</taxon>
        <taxon>Agaricomycetidae</taxon>
        <taxon>Agaricales</taxon>
        <taxon>Marasmiineae</taxon>
        <taxon>Omphalotaceae</taxon>
        <taxon>Gymnopus</taxon>
    </lineage>
</organism>
<dbReference type="AlphaFoldDB" id="A0A6A4HUT5"/>
<dbReference type="PANTHER" id="PTHR45649:SF28">
    <property type="entry name" value="TRANSPORTER, PUTATIVE (EUROFUNG)-RELATED"/>
    <property type="match status" value="1"/>
</dbReference>
<dbReference type="PANTHER" id="PTHR45649">
    <property type="entry name" value="AMINO-ACID PERMEASE BAT1"/>
    <property type="match status" value="1"/>
</dbReference>
<reference evidence="7" key="1">
    <citation type="journal article" date="2019" name="Environ. Microbiol.">
        <title>Fungal ecological strategies reflected in gene transcription - a case study of two litter decomposers.</title>
        <authorList>
            <person name="Barbi F."/>
            <person name="Kohler A."/>
            <person name="Barry K."/>
            <person name="Baskaran P."/>
            <person name="Daum C."/>
            <person name="Fauchery L."/>
            <person name="Ihrmark K."/>
            <person name="Kuo A."/>
            <person name="LaButti K."/>
            <person name="Lipzen A."/>
            <person name="Morin E."/>
            <person name="Grigoriev I.V."/>
            <person name="Henrissat B."/>
            <person name="Lindahl B."/>
            <person name="Martin F."/>
        </authorList>
    </citation>
    <scope>NUCLEOTIDE SEQUENCE</scope>
    <source>
        <strain evidence="7">JB14</strain>
    </source>
</reference>
<feature type="transmembrane region" description="Helical" evidence="6">
    <location>
        <begin position="137"/>
        <end position="156"/>
    </location>
</feature>
<evidence type="ECO:0000256" key="3">
    <source>
        <dbReference type="ARBA" id="ARBA00022692"/>
    </source>
</evidence>
<feature type="transmembrane region" description="Helical" evidence="6">
    <location>
        <begin position="420"/>
        <end position="440"/>
    </location>
</feature>
<evidence type="ECO:0000256" key="5">
    <source>
        <dbReference type="ARBA" id="ARBA00023136"/>
    </source>
</evidence>
<feature type="transmembrane region" description="Helical" evidence="6">
    <location>
        <begin position="324"/>
        <end position="344"/>
    </location>
</feature>
<dbReference type="EMBL" id="ML769456">
    <property type="protein sequence ID" value="KAE9400455.1"/>
    <property type="molecule type" value="Genomic_DNA"/>
</dbReference>
<dbReference type="Proteomes" id="UP000799118">
    <property type="component" value="Unassembled WGS sequence"/>
</dbReference>
<dbReference type="InterPro" id="IPR002293">
    <property type="entry name" value="AA/rel_permease1"/>
</dbReference>
<evidence type="ECO:0000256" key="1">
    <source>
        <dbReference type="ARBA" id="ARBA00004141"/>
    </source>
</evidence>
<feature type="transmembrane region" description="Helical" evidence="6">
    <location>
        <begin position="21"/>
        <end position="40"/>
    </location>
</feature>
<evidence type="ECO:0000313" key="8">
    <source>
        <dbReference type="Proteomes" id="UP000799118"/>
    </source>
</evidence>
<dbReference type="Gene3D" id="1.20.1740.10">
    <property type="entry name" value="Amino acid/polyamine transporter I"/>
    <property type="match status" value="1"/>
</dbReference>
<gene>
    <name evidence="7" type="ORF">BT96DRAFT_1097558</name>
</gene>
<evidence type="ECO:0000313" key="7">
    <source>
        <dbReference type="EMBL" id="KAE9400455.1"/>
    </source>
</evidence>
<dbReference type="PIRSF" id="PIRSF006060">
    <property type="entry name" value="AA_transporter"/>
    <property type="match status" value="1"/>
</dbReference>
<keyword evidence="2" id="KW-0813">Transport</keyword>
<feature type="transmembrane region" description="Helical" evidence="6">
    <location>
        <begin position="111"/>
        <end position="131"/>
    </location>
</feature>
<feature type="transmembrane region" description="Helical" evidence="6">
    <location>
        <begin position="76"/>
        <end position="99"/>
    </location>
</feature>
<keyword evidence="3 6" id="KW-0812">Transmembrane</keyword>
<dbReference type="GO" id="GO:0022857">
    <property type="term" value="F:transmembrane transporter activity"/>
    <property type="evidence" value="ECO:0007669"/>
    <property type="project" value="InterPro"/>
</dbReference>
<keyword evidence="5 6" id="KW-0472">Membrane</keyword>
<feature type="transmembrane region" description="Helical" evidence="6">
    <location>
        <begin position="350"/>
        <end position="372"/>
    </location>
</feature>
<evidence type="ECO:0000256" key="6">
    <source>
        <dbReference type="SAM" id="Phobius"/>
    </source>
</evidence>
<sequence length="480" mass="51902">VAYGLVAPLQTSLLSGGPATILWRLVLFANFLLPLSLGEISSQYPSSSGTYLWTYMLAPHQYRLLLSWITGWLVTVGYWVVTLSVTFGISQLILAGVNIFSQWEATPWQNYLIFVLVVVLITSIAIVFDHVLPSLDVVAAVWNFLGTIVIVVCLSVKAAQGRHSVTYALTNFSSQSGWTPGWAFFIGLYPVPYTFLGVPCIATMAEEVHEPSVNIPRAMIWSVPTGCLLGVVYLLPILFTLPDISALLAAPDGQPTALLFQLIMGSKAGGFGLWIIVFGVAILCSLSITCATSRATWALARDRAVPFHHVFSRLGHARLSDTPVNAYILSALVQLALGCTYLGSTAAFNSFIAVSVMCFNASFVIPILLLLLEGRHSMKGAPFSLGLWGYPLNTIAVLWAVFEIIIMAMPVSVPVQQSDMNYASVIFLGFAVVSAIWYIIGGCSITELEVPLLILAALIDGRRKYAGPLTSDEPSNVGSE</sequence>
<feature type="non-terminal residue" evidence="7">
    <location>
        <position position="1"/>
    </location>
</feature>
<protein>
    <submittedName>
        <fullName evidence="7">Amino acid transporter</fullName>
    </submittedName>
</protein>